<dbReference type="EMBL" id="CP144699">
    <property type="protein sequence ID" value="WVZ17953.1"/>
    <property type="molecule type" value="Genomic_DNA"/>
</dbReference>
<evidence type="ECO:0000256" key="6">
    <source>
        <dbReference type="SAM" id="Phobius"/>
    </source>
</evidence>
<dbReference type="InterPro" id="IPR029058">
    <property type="entry name" value="AB_hydrolase_fold"/>
</dbReference>
<comment type="subcellular location">
    <subcellularLocation>
        <location evidence="1">Membrane</location>
        <topology evidence="1">Multi-pass membrane protein</topology>
    </subcellularLocation>
</comment>
<comment type="similarity">
    <text evidence="2">Belongs to the TMCO4 family.</text>
</comment>
<accession>A0AAQ3NYC8</accession>
<keyword evidence="3 6" id="KW-0812">Transmembrane</keyword>
<dbReference type="GO" id="GO:0016020">
    <property type="term" value="C:membrane"/>
    <property type="evidence" value="ECO:0007669"/>
    <property type="project" value="UniProtKB-SubCell"/>
</dbReference>
<dbReference type="PANTHER" id="PTHR17920:SF24">
    <property type="entry name" value="ALPHA_BETA HYDROLASE-RELATED"/>
    <property type="match status" value="1"/>
</dbReference>
<dbReference type="InterPro" id="IPR007941">
    <property type="entry name" value="DUF726"/>
</dbReference>
<proteinExistence type="inferred from homology"/>
<dbReference type="AlphaFoldDB" id="A0AAQ3NYC8"/>
<name>A0AAQ3NYC8_VIGMU</name>
<keyword evidence="4 6" id="KW-1133">Transmembrane helix</keyword>
<evidence type="ECO:0000256" key="2">
    <source>
        <dbReference type="ARBA" id="ARBA00009824"/>
    </source>
</evidence>
<evidence type="ECO:0000256" key="4">
    <source>
        <dbReference type="ARBA" id="ARBA00022989"/>
    </source>
</evidence>
<evidence type="ECO:0000313" key="8">
    <source>
        <dbReference type="Proteomes" id="UP001374535"/>
    </source>
</evidence>
<evidence type="ECO:0000313" key="7">
    <source>
        <dbReference type="EMBL" id="WVZ17953.1"/>
    </source>
</evidence>
<dbReference type="Proteomes" id="UP001374535">
    <property type="component" value="Chromosome 2"/>
</dbReference>
<protein>
    <recommendedName>
        <fullName evidence="9">Transmembrane and coiled-coil domain-containing protein 4</fullName>
    </recommendedName>
</protein>
<evidence type="ECO:0008006" key="9">
    <source>
        <dbReference type="Google" id="ProtNLM"/>
    </source>
</evidence>
<dbReference type="Pfam" id="PF05277">
    <property type="entry name" value="DUF726"/>
    <property type="match status" value="1"/>
</dbReference>
<reference evidence="7 8" key="1">
    <citation type="journal article" date="2023" name="Life. Sci Alliance">
        <title>Evolutionary insights into 3D genome organization and epigenetic landscape of Vigna mungo.</title>
        <authorList>
            <person name="Junaid A."/>
            <person name="Singh B."/>
            <person name="Bhatia S."/>
        </authorList>
    </citation>
    <scope>NUCLEOTIDE SEQUENCE [LARGE SCALE GENOMIC DNA]</scope>
    <source>
        <strain evidence="7">Urdbean</strain>
    </source>
</reference>
<dbReference type="PANTHER" id="PTHR17920">
    <property type="entry name" value="TRANSMEMBRANE AND COILED-COIL DOMAIN-CONTAINING PROTEIN 4 TMCO4"/>
    <property type="match status" value="1"/>
</dbReference>
<keyword evidence="5 6" id="KW-0472">Membrane</keyword>
<keyword evidence="8" id="KW-1185">Reference proteome</keyword>
<dbReference type="Gene3D" id="3.40.50.1820">
    <property type="entry name" value="alpha/beta hydrolase"/>
    <property type="match status" value="1"/>
</dbReference>
<dbReference type="SUPFAM" id="SSF53474">
    <property type="entry name" value="alpha/beta-Hydrolases"/>
    <property type="match status" value="1"/>
</dbReference>
<evidence type="ECO:0000256" key="3">
    <source>
        <dbReference type="ARBA" id="ARBA00022692"/>
    </source>
</evidence>
<evidence type="ECO:0000256" key="1">
    <source>
        <dbReference type="ARBA" id="ARBA00004141"/>
    </source>
</evidence>
<organism evidence="7 8">
    <name type="scientific">Vigna mungo</name>
    <name type="common">Black gram</name>
    <name type="synonym">Phaseolus mungo</name>
    <dbReference type="NCBI Taxonomy" id="3915"/>
    <lineage>
        <taxon>Eukaryota</taxon>
        <taxon>Viridiplantae</taxon>
        <taxon>Streptophyta</taxon>
        <taxon>Embryophyta</taxon>
        <taxon>Tracheophyta</taxon>
        <taxon>Spermatophyta</taxon>
        <taxon>Magnoliopsida</taxon>
        <taxon>eudicotyledons</taxon>
        <taxon>Gunneridae</taxon>
        <taxon>Pentapetalae</taxon>
        <taxon>rosids</taxon>
        <taxon>fabids</taxon>
        <taxon>Fabales</taxon>
        <taxon>Fabaceae</taxon>
        <taxon>Papilionoideae</taxon>
        <taxon>50 kb inversion clade</taxon>
        <taxon>NPAAA clade</taxon>
        <taxon>indigoferoid/millettioid clade</taxon>
        <taxon>Phaseoleae</taxon>
        <taxon>Vigna</taxon>
    </lineage>
</organism>
<evidence type="ECO:0000256" key="5">
    <source>
        <dbReference type="ARBA" id="ARBA00023136"/>
    </source>
</evidence>
<feature type="transmembrane region" description="Helical" evidence="6">
    <location>
        <begin position="207"/>
        <end position="231"/>
    </location>
</feature>
<sequence length="690" mass="73940">MMEERTSILSPTCRHTAASLFALAFHHSQIRLTKATSLDSQAHAPEVWFNQNSHLLDPIFRFLEVDEDSWQGIKETACSSSQFRHHLGSLLTLLSEEGGESKKEAELTKAVDASALSLNDTSTTHCPSGQKTGIQDDMCDSMESSAMLSEKKKASGTTLEIATFEQSLEEATLIGYQKKVTVLYTLVAACVADTDKSRQGYDARHRVALRLLSVWLGVEWIEMVCVLGILACISNTICFSMTSLARHTICVITKVCSKFIRSVLSYRPTGFNLPFTRLVFLSPTGRASSISIYLLRDILQEAMEAMVALSIINSASKEGAKEEESVGSETSLDKWKRGSIIGAAAVTGGALMAVTGLAAPAIAHGLGALAPALGGLVPAIGASGFAAAATATGSAAGSVAVAASFGAAGAGLSGSKMATRIGSLDEFELKSVGGTNQGHLAVRISISGQVFKEKDFVEPWEGLNDNMERYVLQYESKHLIALSTAVRDWLTSQVAIRLMKDGAMMTVLSSLVTALAWPTALLTTFDIIDSKWAIAVDRSDKAGKVLSEVLLAGLQGNRPVTLVGFSLGARVIFKCLQFLAHSEGDNAGIVERVVLLGSPISISDENWEKARKMVAGRFVNAYSSNDWTLGVTFRASLLSKGLAGIQSVDVHGIENVDVTHLIEGHSSYLQMTQKILEELQLDNCCAVFRM</sequence>
<gene>
    <name evidence="7" type="ORF">V8G54_005275</name>
</gene>